<dbReference type="PANTHER" id="PTHR11999:SF70">
    <property type="entry name" value="MIP05841P"/>
    <property type="match status" value="1"/>
</dbReference>
<evidence type="ECO:0000256" key="8">
    <source>
        <dbReference type="SAM" id="MobiDB-lite"/>
    </source>
</evidence>
<evidence type="ECO:0000256" key="2">
    <source>
        <dbReference type="ARBA" id="ARBA00009533"/>
    </source>
</evidence>
<dbReference type="InterPro" id="IPR015421">
    <property type="entry name" value="PyrdxlP-dep_Trfase_major"/>
</dbReference>
<evidence type="ECO:0000256" key="6">
    <source>
        <dbReference type="PIRSR" id="PIRSR602129-50"/>
    </source>
</evidence>
<dbReference type="Gene3D" id="1.20.1340.10">
    <property type="entry name" value="dopa decarboxylase, N-terminal domain"/>
    <property type="match status" value="1"/>
</dbReference>
<reference evidence="9 10" key="2">
    <citation type="submission" date="2019-01" db="EMBL/GenBank/DDBJ databases">
        <title>Tautonia sociabilis, a novel thermotolerant planctomycete of Isosphaeraceae family, isolated from a 4000 m deep subterranean habitat.</title>
        <authorList>
            <person name="Kovaleva O.L."/>
            <person name="Elcheninov A.G."/>
            <person name="Van Heerden E."/>
            <person name="Toshchakov S.V."/>
            <person name="Novikov A."/>
            <person name="Bonch-Osmolovskaya E.A."/>
            <person name="Kublanov I.V."/>
        </authorList>
    </citation>
    <scope>NUCLEOTIDE SEQUENCE [LARGE SCALE GENOMIC DNA]</scope>
    <source>
        <strain evidence="9 10">GM2012</strain>
    </source>
</reference>
<comment type="cofactor">
    <cofactor evidence="1 6 7">
        <name>pyridoxal 5'-phosphate</name>
        <dbReference type="ChEBI" id="CHEBI:597326"/>
    </cofactor>
</comment>
<dbReference type="GO" id="GO:0030170">
    <property type="term" value="F:pyridoxal phosphate binding"/>
    <property type="evidence" value="ECO:0007669"/>
    <property type="project" value="InterPro"/>
</dbReference>
<evidence type="ECO:0000313" key="10">
    <source>
        <dbReference type="Proteomes" id="UP000280296"/>
    </source>
</evidence>
<feature type="region of interest" description="Disordered" evidence="8">
    <location>
        <begin position="31"/>
        <end position="50"/>
    </location>
</feature>
<dbReference type="GO" id="GO:0006520">
    <property type="term" value="P:amino acid metabolic process"/>
    <property type="evidence" value="ECO:0007669"/>
    <property type="project" value="InterPro"/>
</dbReference>
<gene>
    <name evidence="9" type="ORF">TsocGM_14810</name>
</gene>
<accession>A0A432MHS9</accession>
<keyword evidence="4 6" id="KW-0663">Pyridoxal phosphate</keyword>
<comment type="similarity">
    <text evidence="2 7">Belongs to the group II decarboxylase family.</text>
</comment>
<dbReference type="Pfam" id="PF00282">
    <property type="entry name" value="Pyridoxal_deC"/>
    <property type="match status" value="1"/>
</dbReference>
<dbReference type="AlphaFoldDB" id="A0A432MHS9"/>
<dbReference type="InterPro" id="IPR002129">
    <property type="entry name" value="PyrdxlP-dep_de-COase"/>
</dbReference>
<dbReference type="InterPro" id="IPR021115">
    <property type="entry name" value="Pyridoxal-P_BS"/>
</dbReference>
<dbReference type="SUPFAM" id="SSF53383">
    <property type="entry name" value="PLP-dependent transferases"/>
    <property type="match status" value="1"/>
</dbReference>
<dbReference type="InterPro" id="IPR015424">
    <property type="entry name" value="PyrdxlP-dep_Trfase"/>
</dbReference>
<feature type="modified residue" description="N6-(pyridoxal phosphate)lysine" evidence="6">
    <location>
        <position position="295"/>
    </location>
</feature>
<evidence type="ECO:0000313" key="9">
    <source>
        <dbReference type="EMBL" id="RUL86913.1"/>
    </source>
</evidence>
<name>A0A432MHS9_9BACT</name>
<dbReference type="Proteomes" id="UP000280296">
    <property type="component" value="Unassembled WGS sequence"/>
</dbReference>
<dbReference type="InterPro" id="IPR010977">
    <property type="entry name" value="Aromatic_deC"/>
</dbReference>
<evidence type="ECO:0000256" key="1">
    <source>
        <dbReference type="ARBA" id="ARBA00001933"/>
    </source>
</evidence>
<dbReference type="GO" id="GO:0016831">
    <property type="term" value="F:carboxy-lyase activity"/>
    <property type="evidence" value="ECO:0007669"/>
    <property type="project" value="UniProtKB-KW"/>
</dbReference>
<dbReference type="GO" id="GO:0005737">
    <property type="term" value="C:cytoplasm"/>
    <property type="evidence" value="ECO:0007669"/>
    <property type="project" value="TreeGrafter"/>
</dbReference>
<evidence type="ECO:0000256" key="3">
    <source>
        <dbReference type="ARBA" id="ARBA00022793"/>
    </source>
</evidence>
<reference evidence="9 10" key="1">
    <citation type="submission" date="2018-12" db="EMBL/GenBank/DDBJ databases">
        <authorList>
            <person name="Toschakov S.V."/>
        </authorList>
    </citation>
    <scope>NUCLEOTIDE SEQUENCE [LARGE SCALE GENOMIC DNA]</scope>
    <source>
        <strain evidence="9 10">GM2012</strain>
    </source>
</reference>
<protein>
    <submittedName>
        <fullName evidence="9">Aspartate aminotransferase family protein</fullName>
    </submittedName>
</protein>
<dbReference type="OrthoDB" id="9803665at2"/>
<keyword evidence="5 7" id="KW-0456">Lyase</keyword>
<organism evidence="9 10">
    <name type="scientific">Tautonia sociabilis</name>
    <dbReference type="NCBI Taxonomy" id="2080755"/>
    <lineage>
        <taxon>Bacteria</taxon>
        <taxon>Pseudomonadati</taxon>
        <taxon>Planctomycetota</taxon>
        <taxon>Planctomycetia</taxon>
        <taxon>Isosphaerales</taxon>
        <taxon>Isosphaeraceae</taxon>
        <taxon>Tautonia</taxon>
    </lineage>
</organism>
<evidence type="ECO:0000256" key="7">
    <source>
        <dbReference type="RuleBase" id="RU000382"/>
    </source>
</evidence>
<dbReference type="PANTHER" id="PTHR11999">
    <property type="entry name" value="GROUP II PYRIDOXAL-5-PHOSPHATE DECARBOXYLASE"/>
    <property type="match status" value="1"/>
</dbReference>
<dbReference type="InterPro" id="IPR015422">
    <property type="entry name" value="PyrdxlP-dep_Trfase_small"/>
</dbReference>
<dbReference type="PRINTS" id="PR00800">
    <property type="entry name" value="YHDCRBOXLASE"/>
</dbReference>
<sequence>MTPDEFRSAGHRLIDWIADYRETIGRHPVMARTEPGSIREQLPAAPPESPEDLEALIGDLERILLPGITHWQHPGFFGYFPAVASPSSVLGDLLSTGLGVIGLSWQASPALTELEEVVLDWMRQAVGLSEQWRGVIQDSASTSTLVALICARERSSAFGLSRGGLQGVSSPLVVYASEQAHSSVEKAALLAGFGKEHVRSLPVDSEFALDPEALCRAIRADRAAGKTPCAVVATTGTTASTAIDPVGRIAEEIAGQGLWLHVDAAMAGSAMILPECRHLWEGVERADSVVLNAHKWLGAAFDCSLYYVRDPQHLVRVMSTNPSYLRSAADDRTVNYRDWGIPLGRRFRALKLWALLRMEGLERLRSRLRRDLELARWLADQARSTPGWRVVAPVPLQTVCLRHEPPGLDAEELDRHTLAWVDRVNRSGEALLTPAILEGRWMARVSIGAEATDRGRVESLWERLRREAEG</sequence>
<dbReference type="RefSeq" id="WP_126726248.1">
    <property type="nucleotide sequence ID" value="NZ_RYZH01000028.1"/>
</dbReference>
<dbReference type="Gene3D" id="3.90.1150.10">
    <property type="entry name" value="Aspartate Aminotransferase, domain 1"/>
    <property type="match status" value="1"/>
</dbReference>
<evidence type="ECO:0000256" key="4">
    <source>
        <dbReference type="ARBA" id="ARBA00022898"/>
    </source>
</evidence>
<proteinExistence type="inferred from homology"/>
<keyword evidence="9" id="KW-0808">Transferase</keyword>
<keyword evidence="3" id="KW-0210">Decarboxylase</keyword>
<evidence type="ECO:0000256" key="5">
    <source>
        <dbReference type="ARBA" id="ARBA00023239"/>
    </source>
</evidence>
<comment type="caution">
    <text evidence="9">The sequence shown here is derived from an EMBL/GenBank/DDBJ whole genome shotgun (WGS) entry which is preliminary data.</text>
</comment>
<keyword evidence="9" id="KW-0032">Aminotransferase</keyword>
<keyword evidence="10" id="KW-1185">Reference proteome</keyword>
<dbReference type="PROSITE" id="PS00392">
    <property type="entry name" value="DDC_GAD_HDC_YDC"/>
    <property type="match status" value="1"/>
</dbReference>
<dbReference type="GO" id="GO:0019752">
    <property type="term" value="P:carboxylic acid metabolic process"/>
    <property type="evidence" value="ECO:0007669"/>
    <property type="project" value="InterPro"/>
</dbReference>
<dbReference type="GO" id="GO:0008483">
    <property type="term" value="F:transaminase activity"/>
    <property type="evidence" value="ECO:0007669"/>
    <property type="project" value="UniProtKB-KW"/>
</dbReference>
<dbReference type="EMBL" id="RYZH01000028">
    <property type="protein sequence ID" value="RUL86913.1"/>
    <property type="molecule type" value="Genomic_DNA"/>
</dbReference>
<dbReference type="Gene3D" id="3.40.640.10">
    <property type="entry name" value="Type I PLP-dependent aspartate aminotransferase-like (Major domain)"/>
    <property type="match status" value="1"/>
</dbReference>